<proteinExistence type="inferred from homology"/>
<keyword evidence="4 10" id="KW-0813">Transport</keyword>
<dbReference type="Gene3D" id="3.40.1380.10">
    <property type="match status" value="1"/>
</dbReference>
<evidence type="ECO:0000256" key="6">
    <source>
        <dbReference type="ARBA" id="ARBA00023065"/>
    </source>
</evidence>
<dbReference type="InterPro" id="IPR023632">
    <property type="entry name" value="ATP_synth_F1_gsu_CS"/>
</dbReference>
<evidence type="ECO:0000256" key="8">
    <source>
        <dbReference type="ARBA" id="ARBA00023196"/>
    </source>
</evidence>
<keyword evidence="12" id="KW-1185">Reference proteome</keyword>
<keyword evidence="6 10" id="KW-0406">Ion transport</keyword>
<keyword evidence="9 10" id="KW-0066">ATP synthesis</keyword>
<protein>
    <recommendedName>
        <fullName evidence="10">ATP synthase gamma chain</fullName>
    </recommendedName>
    <alternativeName>
        <fullName evidence="10">ATP synthase F1 sector gamma subunit</fullName>
    </alternativeName>
    <alternativeName>
        <fullName evidence="10">F-ATPase gamma subunit</fullName>
    </alternativeName>
</protein>
<dbReference type="PROSITE" id="PS00153">
    <property type="entry name" value="ATPASE_GAMMA"/>
    <property type="match status" value="1"/>
</dbReference>
<comment type="caution">
    <text evidence="11">The sequence shown here is derived from an EMBL/GenBank/DDBJ whole genome shotgun (WGS) entry which is preliminary data.</text>
</comment>
<evidence type="ECO:0000256" key="9">
    <source>
        <dbReference type="ARBA" id="ARBA00023310"/>
    </source>
</evidence>
<evidence type="ECO:0000256" key="5">
    <source>
        <dbReference type="ARBA" id="ARBA00022781"/>
    </source>
</evidence>
<evidence type="ECO:0000256" key="1">
    <source>
        <dbReference type="ARBA" id="ARBA00003456"/>
    </source>
</evidence>
<evidence type="ECO:0000256" key="7">
    <source>
        <dbReference type="ARBA" id="ARBA00023136"/>
    </source>
</evidence>
<keyword evidence="5 10" id="KW-0375">Hydrogen ion transport</keyword>
<keyword evidence="8 10" id="KW-0139">CF(1)</keyword>
<comment type="similarity">
    <text evidence="3 10">Belongs to the ATPase gamma chain family.</text>
</comment>
<dbReference type="Proteomes" id="UP000837803">
    <property type="component" value="Unassembled WGS sequence"/>
</dbReference>
<sequence>MANLKEVRERIRSVKNTQQITSAMKMVSAAKLRRAQQAIVELRPYADKLDEMLRNILSGLEGDADTEFNKVRPLTGACVVVVTSNRGLAGAFNTNVIKAAEASIKEMGKFSGPLDIICIGRKGSEYFRKHYGKRDDVKVVTDFVNLFDNLAFDFTKEVPDLIMARFRSGRYDRVYVAYARFKNAAVQYATSEQFLPVEDTLLVEGDGNSPAPAASRYKADYIFEPGKEELLAYLLPSILQTKFQAALLDTHASEHGARMTAMDKATENAQDLLRDLKISYNKARQEAITNEILEIVGGAAALESA</sequence>
<dbReference type="SUPFAM" id="SSF52943">
    <property type="entry name" value="ATP synthase (F1-ATPase), gamma subunit"/>
    <property type="match status" value="1"/>
</dbReference>
<evidence type="ECO:0000313" key="12">
    <source>
        <dbReference type="Proteomes" id="UP000837803"/>
    </source>
</evidence>
<accession>A0ABM9B017</accession>
<evidence type="ECO:0000256" key="3">
    <source>
        <dbReference type="ARBA" id="ARBA00007681"/>
    </source>
</evidence>
<comment type="function">
    <text evidence="1 10">Produces ATP from ADP in the presence of a proton gradient across the membrane. The gamma chain is believed to be important in regulating ATPase activity and the flow of protons through the CF(0) complex.</text>
</comment>
<dbReference type="PANTHER" id="PTHR11693:SF22">
    <property type="entry name" value="ATP SYNTHASE SUBUNIT GAMMA, MITOCHONDRIAL"/>
    <property type="match status" value="1"/>
</dbReference>
<dbReference type="InterPro" id="IPR035968">
    <property type="entry name" value="ATP_synth_F1_ATPase_gsu"/>
</dbReference>
<dbReference type="PRINTS" id="PR00126">
    <property type="entry name" value="ATPASEGAMMA"/>
</dbReference>
<evidence type="ECO:0000256" key="4">
    <source>
        <dbReference type="ARBA" id="ARBA00022448"/>
    </source>
</evidence>
<gene>
    <name evidence="10 11" type="primary">atpG</name>
    <name evidence="11" type="ORF">LEM8419_01247</name>
</gene>
<dbReference type="NCBIfam" id="TIGR01146">
    <property type="entry name" value="ATPsyn_F1gamma"/>
    <property type="match status" value="1"/>
</dbReference>
<evidence type="ECO:0000256" key="10">
    <source>
        <dbReference type="HAMAP-Rule" id="MF_00815"/>
    </source>
</evidence>
<dbReference type="Pfam" id="PF00231">
    <property type="entry name" value="ATP-synt"/>
    <property type="match status" value="1"/>
</dbReference>
<evidence type="ECO:0000313" key="11">
    <source>
        <dbReference type="EMBL" id="CAH1000076.1"/>
    </source>
</evidence>
<name>A0ABM9B017_9BACT</name>
<dbReference type="RefSeq" id="WP_238750155.1">
    <property type="nucleotide sequence ID" value="NZ_CAKLPZ010000001.1"/>
</dbReference>
<keyword evidence="7 10" id="KW-0472">Membrane</keyword>
<dbReference type="InterPro" id="IPR000131">
    <property type="entry name" value="ATP_synth_F1_gsu"/>
</dbReference>
<keyword evidence="10" id="KW-1003">Cell membrane</keyword>
<comment type="subunit">
    <text evidence="10">F-type ATPases have 2 components, CF(1) - the catalytic core - and CF(0) - the membrane proton channel. CF(1) has five subunits: alpha(3), beta(3), gamma(1), delta(1), epsilon(1). CF(0) has three main subunits: a, b and c.</text>
</comment>
<dbReference type="Gene3D" id="1.10.287.80">
    <property type="entry name" value="ATP synthase, gamma subunit, helix hairpin domain"/>
    <property type="match status" value="1"/>
</dbReference>
<dbReference type="PANTHER" id="PTHR11693">
    <property type="entry name" value="ATP SYNTHASE GAMMA CHAIN"/>
    <property type="match status" value="1"/>
</dbReference>
<comment type="subcellular location">
    <subcellularLocation>
        <location evidence="10">Cell membrane</location>
        <topology evidence="10">Peripheral membrane protein</topology>
    </subcellularLocation>
    <subcellularLocation>
        <location evidence="2">Membrane</location>
        <topology evidence="2">Peripheral membrane protein</topology>
    </subcellularLocation>
</comment>
<dbReference type="EMBL" id="CAKLPZ010000001">
    <property type="protein sequence ID" value="CAH1000076.1"/>
    <property type="molecule type" value="Genomic_DNA"/>
</dbReference>
<dbReference type="CDD" id="cd12151">
    <property type="entry name" value="F1-ATPase_gamma"/>
    <property type="match status" value="1"/>
</dbReference>
<organism evidence="11 12">
    <name type="scientific">Neolewinella maritima</name>
    <dbReference type="NCBI Taxonomy" id="1383882"/>
    <lineage>
        <taxon>Bacteria</taxon>
        <taxon>Pseudomonadati</taxon>
        <taxon>Bacteroidota</taxon>
        <taxon>Saprospiria</taxon>
        <taxon>Saprospirales</taxon>
        <taxon>Lewinellaceae</taxon>
        <taxon>Neolewinella</taxon>
    </lineage>
</organism>
<evidence type="ECO:0000256" key="2">
    <source>
        <dbReference type="ARBA" id="ARBA00004170"/>
    </source>
</evidence>
<dbReference type="HAMAP" id="MF_00815">
    <property type="entry name" value="ATP_synth_gamma_bact"/>
    <property type="match status" value="1"/>
</dbReference>
<reference evidence="11" key="1">
    <citation type="submission" date="2021-12" db="EMBL/GenBank/DDBJ databases">
        <authorList>
            <person name="Rodrigo-Torres L."/>
            <person name="Arahal R. D."/>
            <person name="Lucena T."/>
        </authorList>
    </citation>
    <scope>NUCLEOTIDE SEQUENCE</scope>
    <source>
        <strain evidence="11">CECT 8419</strain>
    </source>
</reference>